<dbReference type="GeneID" id="37217556"/>
<sequence>MLQIEGSIMRMEGLGCFVMADPKSRSAIGREIRGECSGYVLGCASLIATMGSALECSWRRCFSSEDSDIWGLLLELLDRCDRSDFAPKLKPRDCLPGGTAGWEVAILFITPSTLAPDNQQLEQVFAGRCLSYGARCGAQARSGVGTAKECMMIARDDSRAF</sequence>
<dbReference type="AlphaFoldDB" id="A0A319BSZ4"/>
<accession>A0A319BSZ4</accession>
<dbReference type="Proteomes" id="UP000248405">
    <property type="component" value="Unassembled WGS sequence"/>
</dbReference>
<gene>
    <name evidence="1" type="ORF">BO88DRAFT_56155</name>
</gene>
<protein>
    <submittedName>
        <fullName evidence="1">Uncharacterized protein</fullName>
    </submittedName>
</protein>
<dbReference type="EMBL" id="KZ821625">
    <property type="protein sequence ID" value="PYH68983.1"/>
    <property type="molecule type" value="Genomic_DNA"/>
</dbReference>
<name>A0A319BSZ4_ASPVC</name>
<evidence type="ECO:0000313" key="2">
    <source>
        <dbReference type="Proteomes" id="UP000248405"/>
    </source>
</evidence>
<reference evidence="1" key="1">
    <citation type="submission" date="2016-12" db="EMBL/GenBank/DDBJ databases">
        <title>The genomes of Aspergillus section Nigri reveals drivers in fungal speciation.</title>
        <authorList>
            <consortium name="DOE Joint Genome Institute"/>
            <person name="Vesth T.C."/>
            <person name="Nybo J."/>
            <person name="Theobald S."/>
            <person name="Brandl J."/>
            <person name="Frisvad J.C."/>
            <person name="Nielsen K.F."/>
            <person name="Lyhne E.K."/>
            <person name="Kogle M.E."/>
            <person name="Kuo A."/>
            <person name="Riley R."/>
            <person name="Clum A."/>
            <person name="Nolan M."/>
            <person name="Lipzen A."/>
            <person name="Salamov A."/>
            <person name="Henrissat B."/>
            <person name="Wiebenga A."/>
            <person name="De Vries R.P."/>
            <person name="Grigoriev I.V."/>
            <person name="Mortensen U.H."/>
            <person name="Andersen M.R."/>
            <person name="Baker S.E."/>
        </authorList>
    </citation>
    <scope>NUCLEOTIDE SEQUENCE [LARGE SCALE GENOMIC DNA]</scope>
    <source>
        <strain evidence="1">CBS 113365</strain>
    </source>
</reference>
<keyword evidence="2" id="KW-1185">Reference proteome</keyword>
<dbReference type="RefSeq" id="XP_025562777.1">
    <property type="nucleotide sequence ID" value="XM_025712964.1"/>
</dbReference>
<proteinExistence type="predicted"/>
<organism evidence="1 2">
    <name type="scientific">Aspergillus vadensis (strain CBS 113365 / IMI 142717 / IBT 24658)</name>
    <dbReference type="NCBI Taxonomy" id="1448311"/>
    <lineage>
        <taxon>Eukaryota</taxon>
        <taxon>Fungi</taxon>
        <taxon>Dikarya</taxon>
        <taxon>Ascomycota</taxon>
        <taxon>Pezizomycotina</taxon>
        <taxon>Eurotiomycetes</taxon>
        <taxon>Eurotiomycetidae</taxon>
        <taxon>Eurotiales</taxon>
        <taxon>Aspergillaceae</taxon>
        <taxon>Aspergillus</taxon>
        <taxon>Aspergillus subgen. Circumdati</taxon>
    </lineage>
</organism>
<evidence type="ECO:0000313" key="1">
    <source>
        <dbReference type="EMBL" id="PYH68983.1"/>
    </source>
</evidence>